<comment type="subcellular location">
    <subcellularLocation>
        <location evidence="1">Cell envelope</location>
    </subcellularLocation>
</comment>
<accession>A0ABW5L874</accession>
<evidence type="ECO:0000256" key="2">
    <source>
        <dbReference type="ARBA" id="ARBA00022748"/>
    </source>
</evidence>
<dbReference type="PROSITE" id="PS00194">
    <property type="entry name" value="THIOREDOXIN_1"/>
    <property type="match status" value="1"/>
</dbReference>
<comment type="caution">
    <text evidence="7">The sequence shown here is derived from an EMBL/GenBank/DDBJ whole genome shotgun (WGS) entry which is preliminary data.</text>
</comment>
<evidence type="ECO:0000313" key="7">
    <source>
        <dbReference type="EMBL" id="MFD2556235.1"/>
    </source>
</evidence>
<sequence>MNSKKIVLKSLVVICGLSFAQAQEKSVTISGRIDGIGNQEIRLVDPVKGEVAKVAAVQDSFLFNANINVSDQRFYTLHVPSLGDLGPSMKRPAIFFIAGADPIQIHAAITDGSLRDEKISGSKGMDDFNNSQKSLVTNQAIEVVGKSYNDAFHAYNTVSQTEENLKVLKEEGRKLDSCYGLQREEIMQKVAANRSSLTWATLASQYCPPESNKEGLTKFLSLFSDEVRKESYYLQNFETHLKRYNQTDVGQVAPNFELIQLDGKTVALDSFKGKYVLLDFWASWCGPCRREMPHVKAAYHQFKDKKFEVFAVSIDSSKPAWEKALKEDNMPFVHVLDNKQGEDSPRLLYMVQAIPTNFLIDPSGKIIAKNLRGEELAKFLEATL</sequence>
<name>A0ABW5L874_9SPHI</name>
<protein>
    <submittedName>
        <fullName evidence="7">TlpA family protein disulfide reductase</fullName>
    </submittedName>
</protein>
<keyword evidence="5" id="KW-0732">Signal</keyword>
<reference evidence="8" key="1">
    <citation type="journal article" date="2019" name="Int. J. Syst. Evol. Microbiol.">
        <title>The Global Catalogue of Microorganisms (GCM) 10K type strain sequencing project: providing services to taxonomists for standard genome sequencing and annotation.</title>
        <authorList>
            <consortium name="The Broad Institute Genomics Platform"/>
            <consortium name="The Broad Institute Genome Sequencing Center for Infectious Disease"/>
            <person name="Wu L."/>
            <person name="Ma J."/>
        </authorList>
    </citation>
    <scope>NUCLEOTIDE SEQUENCE [LARGE SCALE GENOMIC DNA]</scope>
    <source>
        <strain evidence="8">KCTC 52298</strain>
    </source>
</reference>
<dbReference type="RefSeq" id="WP_210352697.1">
    <property type="nucleotide sequence ID" value="NZ_JAEQMU010000001.1"/>
</dbReference>
<feature type="domain" description="Thioredoxin" evidence="6">
    <location>
        <begin position="247"/>
        <end position="384"/>
    </location>
</feature>
<keyword evidence="4" id="KW-0676">Redox-active center</keyword>
<evidence type="ECO:0000256" key="4">
    <source>
        <dbReference type="ARBA" id="ARBA00023284"/>
    </source>
</evidence>
<evidence type="ECO:0000256" key="1">
    <source>
        <dbReference type="ARBA" id="ARBA00004196"/>
    </source>
</evidence>
<dbReference type="Proteomes" id="UP001597440">
    <property type="component" value="Unassembled WGS sequence"/>
</dbReference>
<dbReference type="Pfam" id="PF00578">
    <property type="entry name" value="AhpC-TSA"/>
    <property type="match status" value="1"/>
</dbReference>
<dbReference type="InterPro" id="IPR036249">
    <property type="entry name" value="Thioredoxin-like_sf"/>
</dbReference>
<dbReference type="PROSITE" id="PS51352">
    <property type="entry name" value="THIOREDOXIN_2"/>
    <property type="match status" value="1"/>
</dbReference>
<dbReference type="SUPFAM" id="SSF52833">
    <property type="entry name" value="Thioredoxin-like"/>
    <property type="match status" value="1"/>
</dbReference>
<dbReference type="EMBL" id="JBHULD010000018">
    <property type="protein sequence ID" value="MFD2556235.1"/>
    <property type="molecule type" value="Genomic_DNA"/>
</dbReference>
<dbReference type="InterPro" id="IPR000866">
    <property type="entry name" value="AhpC/TSA"/>
</dbReference>
<keyword evidence="8" id="KW-1185">Reference proteome</keyword>
<evidence type="ECO:0000256" key="5">
    <source>
        <dbReference type="SAM" id="SignalP"/>
    </source>
</evidence>
<dbReference type="PANTHER" id="PTHR42852">
    <property type="entry name" value="THIOL:DISULFIDE INTERCHANGE PROTEIN DSBE"/>
    <property type="match status" value="1"/>
</dbReference>
<dbReference type="CDD" id="cd02966">
    <property type="entry name" value="TlpA_like_family"/>
    <property type="match status" value="1"/>
</dbReference>
<evidence type="ECO:0000256" key="3">
    <source>
        <dbReference type="ARBA" id="ARBA00023157"/>
    </source>
</evidence>
<gene>
    <name evidence="7" type="ORF">ACFSQW_17710</name>
</gene>
<feature type="signal peptide" evidence="5">
    <location>
        <begin position="1"/>
        <end position="22"/>
    </location>
</feature>
<evidence type="ECO:0000313" key="8">
    <source>
        <dbReference type="Proteomes" id="UP001597440"/>
    </source>
</evidence>
<keyword evidence="3" id="KW-1015">Disulfide bond</keyword>
<keyword evidence="2" id="KW-0201">Cytochrome c-type biogenesis</keyword>
<organism evidence="7 8">
    <name type="scientific">Sphingobacterium tabacisoli</name>
    <dbReference type="NCBI Taxonomy" id="2044855"/>
    <lineage>
        <taxon>Bacteria</taxon>
        <taxon>Pseudomonadati</taxon>
        <taxon>Bacteroidota</taxon>
        <taxon>Sphingobacteriia</taxon>
        <taxon>Sphingobacteriales</taxon>
        <taxon>Sphingobacteriaceae</taxon>
        <taxon>Sphingobacterium</taxon>
    </lineage>
</organism>
<evidence type="ECO:0000259" key="6">
    <source>
        <dbReference type="PROSITE" id="PS51352"/>
    </source>
</evidence>
<dbReference type="InterPro" id="IPR013766">
    <property type="entry name" value="Thioredoxin_domain"/>
</dbReference>
<dbReference type="InterPro" id="IPR017937">
    <property type="entry name" value="Thioredoxin_CS"/>
</dbReference>
<dbReference type="Gene3D" id="3.40.30.10">
    <property type="entry name" value="Glutaredoxin"/>
    <property type="match status" value="1"/>
</dbReference>
<dbReference type="PANTHER" id="PTHR42852:SF6">
    <property type="entry name" value="THIOL:DISULFIDE INTERCHANGE PROTEIN DSBE"/>
    <property type="match status" value="1"/>
</dbReference>
<dbReference type="InterPro" id="IPR050553">
    <property type="entry name" value="Thioredoxin_ResA/DsbE_sf"/>
</dbReference>
<feature type="chain" id="PRO_5045772937" evidence="5">
    <location>
        <begin position="23"/>
        <end position="384"/>
    </location>
</feature>
<proteinExistence type="predicted"/>